<dbReference type="InterPro" id="IPR014957">
    <property type="entry name" value="IDEAL_dom"/>
</dbReference>
<dbReference type="InterPro" id="IPR027393">
    <property type="entry name" value="Virus_scaffolding_prot_C"/>
</dbReference>
<evidence type="ECO:0000259" key="1">
    <source>
        <dbReference type="SMART" id="SM00914"/>
    </source>
</evidence>
<proteinExistence type="predicted"/>
<organism evidence="2 3">
    <name type="scientific">Aeribacillus alveayuensis</name>
    <dbReference type="NCBI Taxonomy" id="279215"/>
    <lineage>
        <taxon>Bacteria</taxon>
        <taxon>Bacillati</taxon>
        <taxon>Bacillota</taxon>
        <taxon>Bacilli</taxon>
        <taxon>Bacillales</taxon>
        <taxon>Bacillaceae</taxon>
        <taxon>Aeribacillus</taxon>
    </lineage>
</organism>
<feature type="domain" description="IDEAL" evidence="1">
    <location>
        <begin position="32"/>
        <end position="68"/>
    </location>
</feature>
<sequence length="75" mass="9069">MKERKSYTEIMKARSAKVNAENFMMDVYIQMVLDEAVFNYKKLKLEEKINEALDRYDKESFQKLSEEYVQLLKYA</sequence>
<gene>
    <name evidence="2" type="ORF">J2S06_001434</name>
</gene>
<comment type="caution">
    <text evidence="2">The sequence shown here is derived from an EMBL/GenBank/DDBJ whole genome shotgun (WGS) entry which is preliminary data.</text>
</comment>
<name>A0ABT9VMZ5_9BACI</name>
<dbReference type="Proteomes" id="UP001225646">
    <property type="component" value="Unassembled WGS sequence"/>
</dbReference>
<evidence type="ECO:0000313" key="3">
    <source>
        <dbReference type="Proteomes" id="UP001225646"/>
    </source>
</evidence>
<reference evidence="2 3" key="1">
    <citation type="submission" date="2023-07" db="EMBL/GenBank/DDBJ databases">
        <title>Genomic Encyclopedia of Type Strains, Phase IV (KMG-IV): sequencing the most valuable type-strain genomes for metagenomic binning, comparative biology and taxonomic classification.</title>
        <authorList>
            <person name="Goeker M."/>
        </authorList>
    </citation>
    <scope>NUCLEOTIDE SEQUENCE [LARGE SCALE GENOMIC DNA]</scope>
    <source>
        <strain evidence="2 3">DSM 19092</strain>
    </source>
</reference>
<dbReference type="Pfam" id="PF08858">
    <property type="entry name" value="IDEAL"/>
    <property type="match status" value="1"/>
</dbReference>
<dbReference type="RefSeq" id="WP_419151825.1">
    <property type="nucleotide sequence ID" value="NZ_JAUSTR010000004.1"/>
</dbReference>
<accession>A0ABT9VMZ5</accession>
<evidence type="ECO:0000313" key="2">
    <source>
        <dbReference type="EMBL" id="MDQ0162357.1"/>
    </source>
</evidence>
<protein>
    <submittedName>
        <fullName evidence="2">Uncharacterized protein YpiB (UPF0302 family)</fullName>
    </submittedName>
</protein>
<dbReference type="Gene3D" id="4.10.810.10">
    <property type="entry name" value="Virus Scaffolding Protein, Chain A"/>
    <property type="match status" value="1"/>
</dbReference>
<keyword evidence="3" id="KW-1185">Reference proteome</keyword>
<dbReference type="SMART" id="SM00914">
    <property type="entry name" value="IDEAL"/>
    <property type="match status" value="1"/>
</dbReference>
<dbReference type="EMBL" id="JAUSTR010000004">
    <property type="protein sequence ID" value="MDQ0162357.1"/>
    <property type="molecule type" value="Genomic_DNA"/>
</dbReference>